<feature type="region of interest" description="Disordered" evidence="1">
    <location>
        <begin position="67"/>
        <end position="87"/>
    </location>
</feature>
<organism evidence="3 4">
    <name type="scientific">Lignipirellula cremea</name>
    <dbReference type="NCBI Taxonomy" id="2528010"/>
    <lineage>
        <taxon>Bacteria</taxon>
        <taxon>Pseudomonadati</taxon>
        <taxon>Planctomycetota</taxon>
        <taxon>Planctomycetia</taxon>
        <taxon>Pirellulales</taxon>
        <taxon>Pirellulaceae</taxon>
        <taxon>Lignipirellula</taxon>
    </lineage>
</organism>
<dbReference type="EMBL" id="CP036433">
    <property type="protein sequence ID" value="QDU92429.1"/>
    <property type="molecule type" value="Genomic_DNA"/>
</dbReference>
<evidence type="ECO:0000313" key="4">
    <source>
        <dbReference type="Proteomes" id="UP000317648"/>
    </source>
</evidence>
<dbReference type="KEGG" id="lcre:Pla8534_22900"/>
<dbReference type="OrthoDB" id="295983at2"/>
<evidence type="ECO:0000313" key="3">
    <source>
        <dbReference type="EMBL" id="QDU94499.1"/>
    </source>
</evidence>
<dbReference type="KEGG" id="lcre:Pla8534_01770"/>
<dbReference type="EMBL" id="CP036433">
    <property type="protein sequence ID" value="QDU94499.1"/>
    <property type="molecule type" value="Genomic_DNA"/>
</dbReference>
<protein>
    <submittedName>
        <fullName evidence="3">Uncharacterized protein</fullName>
    </submittedName>
</protein>
<reference evidence="3 4" key="1">
    <citation type="submission" date="2019-02" db="EMBL/GenBank/DDBJ databases">
        <title>Deep-cultivation of Planctomycetes and their phenomic and genomic characterization uncovers novel biology.</title>
        <authorList>
            <person name="Wiegand S."/>
            <person name="Jogler M."/>
            <person name="Boedeker C."/>
            <person name="Pinto D."/>
            <person name="Vollmers J."/>
            <person name="Rivas-Marin E."/>
            <person name="Kohn T."/>
            <person name="Peeters S.H."/>
            <person name="Heuer A."/>
            <person name="Rast P."/>
            <person name="Oberbeckmann S."/>
            <person name="Bunk B."/>
            <person name="Jeske O."/>
            <person name="Meyerdierks A."/>
            <person name="Storesund J.E."/>
            <person name="Kallscheuer N."/>
            <person name="Luecker S."/>
            <person name="Lage O.M."/>
            <person name="Pohl T."/>
            <person name="Merkel B.J."/>
            <person name="Hornburger P."/>
            <person name="Mueller R.-W."/>
            <person name="Bruemmer F."/>
            <person name="Labrenz M."/>
            <person name="Spormann A.M."/>
            <person name="Op den Camp H."/>
            <person name="Overmann J."/>
            <person name="Amann R."/>
            <person name="Jetten M.S.M."/>
            <person name="Mascher T."/>
            <person name="Medema M.H."/>
            <person name="Devos D.P."/>
            <person name="Kaster A.-K."/>
            <person name="Ovreas L."/>
            <person name="Rohde M."/>
            <person name="Galperin M.Y."/>
            <person name="Jogler C."/>
        </authorList>
    </citation>
    <scope>NUCLEOTIDE SEQUENCE [LARGE SCALE GENOMIC DNA]</scope>
    <source>
        <strain evidence="3 4">Pla85_3_4</strain>
    </source>
</reference>
<dbReference type="AlphaFoldDB" id="A0A518DRP3"/>
<dbReference type="RefSeq" id="WP_145048369.1">
    <property type="nucleotide sequence ID" value="NZ_CP036433.1"/>
</dbReference>
<dbReference type="Proteomes" id="UP000317648">
    <property type="component" value="Chromosome"/>
</dbReference>
<evidence type="ECO:0000256" key="1">
    <source>
        <dbReference type="SAM" id="MobiDB-lite"/>
    </source>
</evidence>
<proteinExistence type="predicted"/>
<keyword evidence="4" id="KW-1185">Reference proteome</keyword>
<evidence type="ECO:0000313" key="2">
    <source>
        <dbReference type="EMBL" id="QDU92429.1"/>
    </source>
</evidence>
<name>A0A518DRP3_9BACT</name>
<accession>A0A518DRP3</accession>
<gene>
    <name evidence="2" type="ORF">Pla8534_01770</name>
    <name evidence="3" type="ORF">Pla8534_22900</name>
</gene>
<sequence>MSDAPKLDREEYLRQMRAEFERTLEQVADAVDAAPAGRIIRDSEYPARDALEEFRRKAYEKAIQLKSDAAEAAFPPSEQPGDKSEEA</sequence>